<dbReference type="PROSITE" id="PS50011">
    <property type="entry name" value="PROTEIN_KINASE_DOM"/>
    <property type="match status" value="1"/>
</dbReference>
<evidence type="ECO:0000256" key="1">
    <source>
        <dbReference type="SAM" id="Phobius"/>
    </source>
</evidence>
<feature type="domain" description="PPM-type phosphatase" evidence="3">
    <location>
        <begin position="6"/>
        <end position="234"/>
    </location>
</feature>
<evidence type="ECO:0000259" key="3">
    <source>
        <dbReference type="PROSITE" id="PS51746"/>
    </source>
</evidence>
<dbReference type="PANTHER" id="PTHR24361:SF785">
    <property type="entry name" value="DUAL SPECIFICITY MITOGEN-ACTIVATED PROTEIN KINASE KINASE 1"/>
    <property type="match status" value="1"/>
</dbReference>
<dbReference type="CDD" id="cd14014">
    <property type="entry name" value="STKc_PknB_like"/>
    <property type="match status" value="1"/>
</dbReference>
<dbReference type="SUPFAM" id="SSF56112">
    <property type="entry name" value="Protein kinase-like (PK-like)"/>
    <property type="match status" value="1"/>
</dbReference>
<dbReference type="Gene3D" id="1.10.510.10">
    <property type="entry name" value="Transferase(Phosphotransferase) domain 1"/>
    <property type="match status" value="1"/>
</dbReference>
<dbReference type="CDD" id="cd00143">
    <property type="entry name" value="PP2Cc"/>
    <property type="match status" value="1"/>
</dbReference>
<evidence type="ECO:0000259" key="2">
    <source>
        <dbReference type="PROSITE" id="PS50011"/>
    </source>
</evidence>
<name>A0ABQ3BDN7_9GAMM</name>
<dbReference type="EMBL" id="BMYZ01000004">
    <property type="protein sequence ID" value="GGY85702.1"/>
    <property type="molecule type" value="Genomic_DNA"/>
</dbReference>
<keyword evidence="1" id="KW-0812">Transmembrane</keyword>
<keyword evidence="4" id="KW-0418">Kinase</keyword>
<dbReference type="InterPro" id="IPR011009">
    <property type="entry name" value="Kinase-like_dom_sf"/>
</dbReference>
<dbReference type="PROSITE" id="PS51746">
    <property type="entry name" value="PPM_2"/>
    <property type="match status" value="1"/>
</dbReference>
<comment type="caution">
    <text evidence="4">The sequence shown here is derived from an EMBL/GenBank/DDBJ whole genome shotgun (WGS) entry which is preliminary data.</text>
</comment>
<dbReference type="InterPro" id="IPR000719">
    <property type="entry name" value="Prot_kinase_dom"/>
</dbReference>
<dbReference type="InterPro" id="IPR001932">
    <property type="entry name" value="PPM-type_phosphatase-like_dom"/>
</dbReference>
<reference evidence="5" key="1">
    <citation type="journal article" date="2019" name="Int. J. Syst. Evol. Microbiol.">
        <title>The Global Catalogue of Microorganisms (GCM) 10K type strain sequencing project: providing services to taxonomists for standard genome sequencing and annotation.</title>
        <authorList>
            <consortium name="The Broad Institute Genomics Platform"/>
            <consortium name="The Broad Institute Genome Sequencing Center for Infectious Disease"/>
            <person name="Wu L."/>
            <person name="Ma J."/>
        </authorList>
    </citation>
    <scope>NUCLEOTIDE SEQUENCE [LARGE SCALE GENOMIC DNA]</scope>
    <source>
        <strain evidence="5">KCTC 32239</strain>
    </source>
</reference>
<protein>
    <submittedName>
        <fullName evidence="4">Protein kinase</fullName>
    </submittedName>
</protein>
<dbReference type="Gene3D" id="3.60.40.10">
    <property type="entry name" value="PPM-type phosphatase domain"/>
    <property type="match status" value="1"/>
</dbReference>
<keyword evidence="1" id="KW-1133">Transmembrane helix</keyword>
<dbReference type="GO" id="GO:0016301">
    <property type="term" value="F:kinase activity"/>
    <property type="evidence" value="ECO:0007669"/>
    <property type="project" value="UniProtKB-KW"/>
</dbReference>
<keyword evidence="4" id="KW-0808">Transferase</keyword>
<dbReference type="SMART" id="SM00331">
    <property type="entry name" value="PP2C_SIG"/>
    <property type="match status" value="1"/>
</dbReference>
<dbReference type="Proteomes" id="UP000619761">
    <property type="component" value="Unassembled WGS sequence"/>
</dbReference>
<accession>A0ABQ3BDN7</accession>
<dbReference type="Pfam" id="PF13672">
    <property type="entry name" value="PP2C_2"/>
    <property type="match status" value="1"/>
</dbReference>
<dbReference type="PANTHER" id="PTHR24361">
    <property type="entry name" value="MITOGEN-ACTIVATED KINASE KINASE KINASE"/>
    <property type="match status" value="1"/>
</dbReference>
<gene>
    <name evidence="4" type="ORF">GCM10011613_33260</name>
</gene>
<evidence type="ECO:0000313" key="5">
    <source>
        <dbReference type="Proteomes" id="UP000619761"/>
    </source>
</evidence>
<keyword evidence="5" id="KW-1185">Reference proteome</keyword>
<dbReference type="SMART" id="SM00332">
    <property type="entry name" value="PP2Cc"/>
    <property type="match status" value="1"/>
</dbReference>
<dbReference type="InterPro" id="IPR053235">
    <property type="entry name" value="Ser_Thr_kinase"/>
</dbReference>
<dbReference type="RefSeq" id="WP_189420687.1">
    <property type="nucleotide sequence ID" value="NZ_BMYZ01000004.1"/>
</dbReference>
<dbReference type="InterPro" id="IPR036457">
    <property type="entry name" value="PPM-type-like_dom_sf"/>
</dbReference>
<evidence type="ECO:0000313" key="4">
    <source>
        <dbReference type="EMBL" id="GGY85702.1"/>
    </source>
</evidence>
<proteinExistence type="predicted"/>
<feature type="transmembrane region" description="Helical" evidence="1">
    <location>
        <begin position="550"/>
        <end position="570"/>
    </location>
</feature>
<organism evidence="4 5">
    <name type="scientific">Cellvibrio zantedeschiae</name>
    <dbReference type="NCBI Taxonomy" id="1237077"/>
    <lineage>
        <taxon>Bacteria</taxon>
        <taxon>Pseudomonadati</taxon>
        <taxon>Pseudomonadota</taxon>
        <taxon>Gammaproteobacteria</taxon>
        <taxon>Cellvibrionales</taxon>
        <taxon>Cellvibrionaceae</taxon>
        <taxon>Cellvibrio</taxon>
    </lineage>
</organism>
<keyword evidence="1" id="KW-0472">Membrane</keyword>
<feature type="domain" description="Protein kinase" evidence="2">
    <location>
        <begin position="267"/>
        <end position="551"/>
    </location>
</feature>
<dbReference type="SUPFAM" id="SSF81606">
    <property type="entry name" value="PP2C-like"/>
    <property type="match status" value="1"/>
</dbReference>
<sequence>MTTTFSVGQYSSAGVKADNEDAIGIRIPEGTLLSTKGAAAIIADGVSAAEAGKEASETCVRNFLVDYFSTPDTWTVKKSTSQVLIALNRWLYSRGREFHEAKKGYVSTFSCIIFKSHSAHIFHVGDSRIYRLRNGKLEQLTRDHRTVISDQESYLVRAIGLDVSLDVDCGIHEIEVGDTFLLSTDGLHDFIKQTDIVNALENSGENYDEACAQLAHLALSNKSDDNISCQIIRVNSLPEENIEDATQKLTALPFPPNLDVGKIIDGYRIEKELHASSRSQVYLVSDIETGERFCMKTPSVNFEDNAAYIERFVMESWIGSRIHNPHVVKIINHNKPKTCLYYLMAYIDGITLAQWIKENPNPPVQNVTYIIEQVVKGLRAFHRRETLHQDIRPANIMIDRNGEVKIIDFGACLVKGIAEIATPIKRDNVLGTAEYSAPEHVLEATCSEQSDIFSLAVVVFEMLTGAQPFKGKLGQCRSPRAYLSTQYVPAYELNPLVPFWIDAAIKKGLRYDPGRRHADVSEFLHELLQPNPKYKQQYRSILSEKKPQRFWQIVSAALLIALCVETYLLIGKMAG</sequence>
<dbReference type="Pfam" id="PF00069">
    <property type="entry name" value="Pkinase"/>
    <property type="match status" value="1"/>
</dbReference>